<protein>
    <recommendedName>
        <fullName evidence="19">Bifunctional NAD(P)H-hydrate repair enzyme</fullName>
    </recommendedName>
    <alternativeName>
        <fullName evidence="19">Nicotinamide nucleotide repair protein</fullName>
    </alternativeName>
    <domain>
        <recommendedName>
            <fullName evidence="19">ADP-dependent (S)-NAD(P)H-hydrate dehydratase</fullName>
            <ecNumber evidence="19">4.2.1.136</ecNumber>
        </recommendedName>
        <alternativeName>
            <fullName evidence="19">ADP-dependent NAD(P)HX dehydratase</fullName>
        </alternativeName>
    </domain>
    <domain>
        <recommendedName>
            <fullName evidence="19">NAD(P)H-hydrate epimerase</fullName>
            <ecNumber evidence="19">5.1.99.6</ecNumber>
        </recommendedName>
    </domain>
</protein>
<dbReference type="PIRSF" id="PIRSF017184">
    <property type="entry name" value="Nnr"/>
    <property type="match status" value="1"/>
</dbReference>
<dbReference type="InterPro" id="IPR017953">
    <property type="entry name" value="Carbohydrate_kinase_pred_CS"/>
</dbReference>
<evidence type="ECO:0000256" key="12">
    <source>
        <dbReference type="ARBA" id="ARBA00023239"/>
    </source>
</evidence>
<comment type="function">
    <text evidence="18">Catalyzes the epimerization of the S- and R-forms of NAD(P)HX, a damaged form of NAD(P)H that is a result of enzymatic or heat-dependent hydration. This is a prerequisite for the S-specific NAD(P)H-hydrate dehydratase to allow the repair of both epimers of NAD(P)HX.</text>
</comment>
<dbReference type="GO" id="GO:0005524">
    <property type="term" value="F:ATP binding"/>
    <property type="evidence" value="ECO:0007669"/>
    <property type="project" value="UniProtKB-UniRule"/>
</dbReference>
<dbReference type="eggNOG" id="COG0063">
    <property type="taxonomic scope" value="Bacteria"/>
</dbReference>
<feature type="binding site" evidence="18">
    <location>
        <position position="174"/>
    </location>
    <ligand>
        <name>(6S)-NADPHX</name>
        <dbReference type="ChEBI" id="CHEBI:64076"/>
    </ligand>
</feature>
<comment type="similarity">
    <text evidence="3 19">In the N-terminal section; belongs to the NnrE/AIBP family.</text>
</comment>
<dbReference type="CDD" id="cd01171">
    <property type="entry name" value="YXKO-related"/>
    <property type="match status" value="1"/>
</dbReference>
<dbReference type="GO" id="GO:0046496">
    <property type="term" value="P:nicotinamide nucleotide metabolic process"/>
    <property type="evidence" value="ECO:0007669"/>
    <property type="project" value="UniProtKB-UniRule"/>
</dbReference>
<evidence type="ECO:0000256" key="19">
    <source>
        <dbReference type="PIRNR" id="PIRNR017184"/>
    </source>
</evidence>
<keyword evidence="7 17" id="KW-0067">ATP-binding</keyword>
<dbReference type="EC" id="4.2.1.136" evidence="19"/>
<comment type="caution">
    <text evidence="18">Lacks conserved residue(s) required for the propagation of feature annotation.</text>
</comment>
<dbReference type="Gene3D" id="3.40.1190.20">
    <property type="match status" value="1"/>
</dbReference>
<dbReference type="HAMAP" id="MF_01966">
    <property type="entry name" value="NADHX_epimerase"/>
    <property type="match status" value="1"/>
</dbReference>
<evidence type="ECO:0000256" key="15">
    <source>
        <dbReference type="ARBA" id="ARBA00048238"/>
    </source>
</evidence>
<dbReference type="PROSITE" id="PS51385">
    <property type="entry name" value="YJEF_N"/>
    <property type="match status" value="1"/>
</dbReference>
<keyword evidence="8 17" id="KW-0521">NADP</keyword>
<feature type="binding site" evidence="18">
    <location>
        <position position="137"/>
    </location>
    <ligand>
        <name>K(+)</name>
        <dbReference type="ChEBI" id="CHEBI:29103"/>
    </ligand>
</feature>
<dbReference type="HOGENOM" id="CLU_024853_4_1_9"/>
<dbReference type="SUPFAM" id="SSF64153">
    <property type="entry name" value="YjeF N-terminal domain-like"/>
    <property type="match status" value="1"/>
</dbReference>
<keyword evidence="23" id="KW-1185">Reference proteome</keyword>
<evidence type="ECO:0000256" key="4">
    <source>
        <dbReference type="ARBA" id="ARBA00009524"/>
    </source>
</evidence>
<dbReference type="PANTHER" id="PTHR12592:SF0">
    <property type="entry name" value="ATP-DEPENDENT (S)-NAD(P)H-HYDRATE DEHYDRATASE"/>
    <property type="match status" value="1"/>
</dbReference>
<evidence type="ECO:0000313" key="23">
    <source>
        <dbReference type="Proteomes" id="UP000005481"/>
    </source>
</evidence>
<comment type="catalytic activity">
    <reaction evidence="1 18 19">
        <text>(6R)-NADHX = (6S)-NADHX</text>
        <dbReference type="Rhea" id="RHEA:32215"/>
        <dbReference type="ChEBI" id="CHEBI:64074"/>
        <dbReference type="ChEBI" id="CHEBI:64075"/>
        <dbReference type="EC" id="5.1.99.6"/>
    </reaction>
</comment>
<proteinExistence type="inferred from homology"/>
<dbReference type="PANTHER" id="PTHR12592">
    <property type="entry name" value="ATP-DEPENDENT (S)-NAD(P)H-HYDRATE DEHYDRATASE FAMILY MEMBER"/>
    <property type="match status" value="1"/>
</dbReference>
<evidence type="ECO:0000256" key="7">
    <source>
        <dbReference type="ARBA" id="ARBA00022840"/>
    </source>
</evidence>
<keyword evidence="12 17" id="KW-0456">Lyase</keyword>
<feature type="binding site" evidence="18">
    <location>
        <begin position="61"/>
        <end position="65"/>
    </location>
    <ligand>
        <name>(6S)-NADPHX</name>
        <dbReference type="ChEBI" id="CHEBI:64076"/>
    </ligand>
</feature>
<feature type="binding site" evidence="17">
    <location>
        <position position="475"/>
    </location>
    <ligand>
        <name>(6S)-NADPHX</name>
        <dbReference type="ChEBI" id="CHEBI:64076"/>
    </ligand>
</feature>
<dbReference type="Gene3D" id="3.40.50.10260">
    <property type="entry name" value="YjeF N-terminal domain"/>
    <property type="match status" value="1"/>
</dbReference>
<dbReference type="NCBIfam" id="TIGR00197">
    <property type="entry name" value="yjeF_nterm"/>
    <property type="match status" value="1"/>
</dbReference>
<keyword evidence="5 18" id="KW-0479">Metal-binding</keyword>
<dbReference type="InterPro" id="IPR029056">
    <property type="entry name" value="Ribokinase-like"/>
</dbReference>
<comment type="catalytic activity">
    <reaction evidence="2 18 19">
        <text>(6R)-NADPHX = (6S)-NADPHX</text>
        <dbReference type="Rhea" id="RHEA:32227"/>
        <dbReference type="ChEBI" id="CHEBI:64076"/>
        <dbReference type="ChEBI" id="CHEBI:64077"/>
        <dbReference type="EC" id="5.1.99.6"/>
    </reaction>
</comment>
<dbReference type="GO" id="GO:0110051">
    <property type="term" value="P:metabolite repair"/>
    <property type="evidence" value="ECO:0007669"/>
    <property type="project" value="TreeGrafter"/>
</dbReference>
<evidence type="ECO:0000256" key="1">
    <source>
        <dbReference type="ARBA" id="ARBA00000013"/>
    </source>
</evidence>
<keyword evidence="10 17" id="KW-0520">NAD</keyword>
<evidence type="ECO:0000256" key="16">
    <source>
        <dbReference type="ARBA" id="ARBA00049209"/>
    </source>
</evidence>
<feature type="binding site" evidence="17">
    <location>
        <position position="355"/>
    </location>
    <ligand>
        <name>(6S)-NADPHX</name>
        <dbReference type="ChEBI" id="CHEBI:64076"/>
    </ligand>
</feature>
<evidence type="ECO:0000256" key="10">
    <source>
        <dbReference type="ARBA" id="ARBA00023027"/>
    </source>
</evidence>
<dbReference type="PATRIC" id="fig|861450.3.peg.901"/>
<feature type="domain" description="YjeF C-terminal" evidence="20">
    <location>
        <begin position="249"/>
        <end position="536"/>
    </location>
</feature>
<comment type="caution">
    <text evidence="22">The sequence shown here is derived from an EMBL/GenBank/DDBJ whole genome shotgun (WGS) entry which is preliminary data.</text>
</comment>
<reference evidence="22 23" key="1">
    <citation type="submission" date="2011-08" db="EMBL/GenBank/DDBJ databases">
        <authorList>
            <person name="Weinstock G."/>
            <person name="Sodergren E."/>
            <person name="Clifton S."/>
            <person name="Fulton L."/>
            <person name="Fulton B."/>
            <person name="Courtney L."/>
            <person name="Fronick C."/>
            <person name="Harrison M."/>
            <person name="Strong C."/>
            <person name="Farmer C."/>
            <person name="Delahaunty K."/>
            <person name="Markovic C."/>
            <person name="Hall O."/>
            <person name="Minx P."/>
            <person name="Tomlinson C."/>
            <person name="Mitreva M."/>
            <person name="Hou S."/>
            <person name="Chen J."/>
            <person name="Wollam A."/>
            <person name="Pepin K.H."/>
            <person name="Johnson M."/>
            <person name="Bhonagiri V."/>
            <person name="Zhang X."/>
            <person name="Suruliraj S."/>
            <person name="Warren W."/>
            <person name="Chinwalla A."/>
            <person name="Mardis E.R."/>
            <person name="Wilson R.K."/>
        </authorList>
    </citation>
    <scope>NUCLEOTIDE SEQUENCE [LARGE SCALE GENOMIC DNA]</scope>
    <source>
        <strain evidence="22 23">F0357</strain>
    </source>
</reference>
<feature type="domain" description="YjeF N-terminal" evidence="21">
    <location>
        <begin position="10"/>
        <end position="238"/>
    </location>
</feature>
<evidence type="ECO:0000256" key="11">
    <source>
        <dbReference type="ARBA" id="ARBA00023235"/>
    </source>
</evidence>
<name>G9YH37_9FIRM</name>
<dbReference type="Proteomes" id="UP000005481">
    <property type="component" value="Unassembled WGS sequence"/>
</dbReference>
<comment type="similarity">
    <text evidence="18">Belongs to the NnrE/AIBP family.</text>
</comment>
<dbReference type="GO" id="GO:0052856">
    <property type="term" value="F:NAD(P)HX epimerase activity"/>
    <property type="evidence" value="ECO:0007669"/>
    <property type="project" value="UniProtKB-UniRule"/>
</dbReference>
<feature type="binding site" evidence="18">
    <location>
        <begin position="141"/>
        <end position="147"/>
    </location>
    <ligand>
        <name>(6S)-NADPHX</name>
        <dbReference type="ChEBI" id="CHEBI:64076"/>
    </ligand>
</feature>
<comment type="catalytic activity">
    <reaction evidence="15 17 19">
        <text>(6S)-NADHX + ADP = AMP + phosphate + NADH + H(+)</text>
        <dbReference type="Rhea" id="RHEA:32223"/>
        <dbReference type="ChEBI" id="CHEBI:15378"/>
        <dbReference type="ChEBI" id="CHEBI:43474"/>
        <dbReference type="ChEBI" id="CHEBI:57945"/>
        <dbReference type="ChEBI" id="CHEBI:64074"/>
        <dbReference type="ChEBI" id="CHEBI:456215"/>
        <dbReference type="ChEBI" id="CHEBI:456216"/>
        <dbReference type="EC" id="4.2.1.136"/>
    </reaction>
</comment>
<evidence type="ECO:0000256" key="13">
    <source>
        <dbReference type="ARBA" id="ARBA00023268"/>
    </source>
</evidence>
<keyword evidence="6 17" id="KW-0547">Nucleotide-binding</keyword>
<evidence type="ECO:0000256" key="18">
    <source>
        <dbReference type="HAMAP-Rule" id="MF_01966"/>
    </source>
</evidence>
<evidence type="ECO:0000256" key="14">
    <source>
        <dbReference type="ARBA" id="ARBA00025153"/>
    </source>
</evidence>
<comment type="subunit">
    <text evidence="17">Homotetramer.</text>
</comment>
<feature type="binding site" evidence="17">
    <location>
        <position position="474"/>
    </location>
    <ligand>
        <name>AMP</name>
        <dbReference type="ChEBI" id="CHEBI:456215"/>
    </ligand>
</feature>
<keyword evidence="11 18" id="KW-0413">Isomerase</keyword>
<evidence type="ECO:0000256" key="2">
    <source>
        <dbReference type="ARBA" id="ARBA00000909"/>
    </source>
</evidence>
<dbReference type="STRING" id="861450.HMPREF0080_00962"/>
<evidence type="ECO:0000259" key="20">
    <source>
        <dbReference type="PROSITE" id="PS51383"/>
    </source>
</evidence>
<comment type="similarity">
    <text evidence="17">Belongs to the NnrD/CARKD family.</text>
</comment>
<gene>
    <name evidence="17" type="primary">nnrD</name>
    <name evidence="18" type="synonym">nnrE</name>
    <name evidence="22" type="ORF">HMPREF0080_00962</name>
</gene>
<evidence type="ECO:0000256" key="17">
    <source>
        <dbReference type="HAMAP-Rule" id="MF_01965"/>
    </source>
</evidence>
<evidence type="ECO:0000259" key="21">
    <source>
        <dbReference type="PROSITE" id="PS51385"/>
    </source>
</evidence>
<feature type="binding site" evidence="17">
    <location>
        <position position="407"/>
    </location>
    <ligand>
        <name>(6S)-NADPHX</name>
        <dbReference type="ChEBI" id="CHEBI:64076"/>
    </ligand>
</feature>
<dbReference type="HAMAP" id="MF_01965">
    <property type="entry name" value="NADHX_dehydratase"/>
    <property type="match status" value="1"/>
</dbReference>
<evidence type="ECO:0000313" key="22">
    <source>
        <dbReference type="EMBL" id="EHM41092.1"/>
    </source>
</evidence>
<feature type="binding site" evidence="18">
    <location>
        <position position="177"/>
    </location>
    <ligand>
        <name>K(+)</name>
        <dbReference type="ChEBI" id="CHEBI:29103"/>
    </ligand>
</feature>
<organism evidence="22 23">
    <name type="scientific">Anaeroglobus geminatus F0357</name>
    <dbReference type="NCBI Taxonomy" id="861450"/>
    <lineage>
        <taxon>Bacteria</taxon>
        <taxon>Bacillati</taxon>
        <taxon>Bacillota</taxon>
        <taxon>Negativicutes</taxon>
        <taxon>Veillonellales</taxon>
        <taxon>Veillonellaceae</taxon>
        <taxon>Anaeroglobus</taxon>
    </lineage>
</organism>
<feature type="binding site" evidence="17">
    <location>
        <position position="284"/>
    </location>
    <ligand>
        <name>(6S)-NADPHX</name>
        <dbReference type="ChEBI" id="CHEBI:64076"/>
    </ligand>
</feature>
<dbReference type="PROSITE" id="PS01050">
    <property type="entry name" value="YJEF_C_2"/>
    <property type="match status" value="1"/>
</dbReference>
<evidence type="ECO:0000256" key="9">
    <source>
        <dbReference type="ARBA" id="ARBA00022958"/>
    </source>
</evidence>
<dbReference type="RefSeq" id="WP_006789945.1">
    <property type="nucleotide sequence ID" value="NZ_JH417584.1"/>
</dbReference>
<evidence type="ECO:0000256" key="8">
    <source>
        <dbReference type="ARBA" id="ARBA00022857"/>
    </source>
</evidence>
<dbReference type="SUPFAM" id="SSF53613">
    <property type="entry name" value="Ribokinase-like"/>
    <property type="match status" value="1"/>
</dbReference>
<keyword evidence="13" id="KW-0511">Multifunctional enzyme</keyword>
<comment type="cofactor">
    <cofactor evidence="18 19">
        <name>K(+)</name>
        <dbReference type="ChEBI" id="CHEBI:29103"/>
    </cofactor>
    <text evidence="18 19">Binds 1 potassium ion per subunit.</text>
</comment>
<dbReference type="EC" id="5.1.99.6" evidence="19"/>
<comment type="catalytic activity">
    <reaction evidence="16 17 19">
        <text>(6S)-NADPHX + ADP = AMP + phosphate + NADPH + H(+)</text>
        <dbReference type="Rhea" id="RHEA:32235"/>
        <dbReference type="ChEBI" id="CHEBI:15378"/>
        <dbReference type="ChEBI" id="CHEBI:43474"/>
        <dbReference type="ChEBI" id="CHEBI:57783"/>
        <dbReference type="ChEBI" id="CHEBI:64076"/>
        <dbReference type="ChEBI" id="CHEBI:456215"/>
        <dbReference type="ChEBI" id="CHEBI:456216"/>
        <dbReference type="EC" id="4.2.1.136"/>
    </reaction>
</comment>
<dbReference type="PROSITE" id="PS51383">
    <property type="entry name" value="YJEF_C_3"/>
    <property type="match status" value="1"/>
</dbReference>
<feature type="binding site" evidence="18">
    <location>
        <position position="62"/>
    </location>
    <ligand>
        <name>K(+)</name>
        <dbReference type="ChEBI" id="CHEBI:29103"/>
    </ligand>
</feature>
<dbReference type="eggNOG" id="COG0062">
    <property type="taxonomic scope" value="Bacteria"/>
</dbReference>
<keyword evidence="9 18" id="KW-0630">Potassium</keyword>
<dbReference type="InterPro" id="IPR004443">
    <property type="entry name" value="YjeF_N_dom"/>
</dbReference>
<comment type="cofactor">
    <cofactor evidence="17">
        <name>Mg(2+)</name>
        <dbReference type="ChEBI" id="CHEBI:18420"/>
    </cofactor>
</comment>
<dbReference type="GO" id="GO:0046872">
    <property type="term" value="F:metal ion binding"/>
    <property type="evidence" value="ECO:0007669"/>
    <property type="project" value="UniProtKB-UniRule"/>
</dbReference>
<dbReference type="InterPro" id="IPR030677">
    <property type="entry name" value="Nnr"/>
</dbReference>
<dbReference type="InterPro" id="IPR000631">
    <property type="entry name" value="CARKD"/>
</dbReference>
<dbReference type="AlphaFoldDB" id="G9YH37"/>
<comment type="similarity">
    <text evidence="4 19">In the C-terminal section; belongs to the NnrD/CARKD family.</text>
</comment>
<feature type="binding site" evidence="17">
    <location>
        <begin position="444"/>
        <end position="448"/>
    </location>
    <ligand>
        <name>AMP</name>
        <dbReference type="ChEBI" id="CHEBI:456215"/>
    </ligand>
</feature>
<dbReference type="Pfam" id="PF01256">
    <property type="entry name" value="Carb_kinase"/>
    <property type="match status" value="1"/>
</dbReference>
<evidence type="ECO:0000256" key="5">
    <source>
        <dbReference type="ARBA" id="ARBA00022723"/>
    </source>
</evidence>
<evidence type="ECO:0000256" key="3">
    <source>
        <dbReference type="ARBA" id="ARBA00006001"/>
    </source>
</evidence>
<comment type="function">
    <text evidence="14 19">Bifunctional enzyme that catalyzes the epimerization of the S- and R-forms of NAD(P)HX and the dehydration of the S-form of NAD(P)HX at the expense of ADP, which is converted to AMP. This allows the repair of both epimers of NAD(P)HX, a damaged form of NAD(P)H that is a result of enzymatic or heat-dependent hydration.</text>
</comment>
<evidence type="ECO:0000256" key="6">
    <source>
        <dbReference type="ARBA" id="ARBA00022741"/>
    </source>
</evidence>
<dbReference type="GO" id="GO:0052855">
    <property type="term" value="F:ADP-dependent NAD(P)H-hydrate dehydratase activity"/>
    <property type="evidence" value="ECO:0007669"/>
    <property type="project" value="UniProtKB-UniRule"/>
</dbReference>
<accession>G9YH37</accession>
<sequence length="551" mass="57954">MYTLKSAAQMRQTDNTAMYGKYSIAPAVLMENAGRAVAERGGAYVGGWDGKDVLILCGKGNNGGDGFVIARHILAAGGRVYVYSFGTTAEYSEESKAHLHTLRMMCDNRTCTLTMYEGEKNDRLLYKRLAACDVLIDALLGTGFSGSLREPLARVVAAVNERAAAGGCTVIAVDMPTGVNTDTGAVSDDIKNDTSSPLMADLTVTFGSYKRGQFIYPGKACIGKLELDSIGLPPALLTENAEDNVYLLCEADITEIVTPRRADSHKGTHGTIGIVTGCGDMVGATLMTAHGAVRSGAGKVFLRVPGAAAPYCIGKEPEIMVRPVGGRDRLHFCRDDAAEIIAESKDWSVLVMGPGMGKDKELPGFIEAVAAETTCPLVLDADALNALRGKEADFFARHGGRTVITPHLLEFSRLSGLATAEIKTDLIGTVMKFVRDYAVTVVLKGAPSLIASAKTGNIYVNETGNAGMAAGGMGDVLSGIIAAMIAHDGIGSIAAAACAAVYLHGAAGDYCAGRIGPYGFTPDEVADAVPEVLALWDKRRPLTLLEKPYII</sequence>
<dbReference type="Pfam" id="PF03853">
    <property type="entry name" value="YjeF_N"/>
    <property type="match status" value="1"/>
</dbReference>
<dbReference type="OrthoDB" id="9806925at2"/>
<dbReference type="InterPro" id="IPR036652">
    <property type="entry name" value="YjeF_N_dom_sf"/>
</dbReference>
<dbReference type="NCBIfam" id="TIGR00196">
    <property type="entry name" value="yjeF_cterm"/>
    <property type="match status" value="1"/>
</dbReference>
<dbReference type="EMBL" id="AGCJ01000038">
    <property type="protein sequence ID" value="EHM41092.1"/>
    <property type="molecule type" value="Genomic_DNA"/>
</dbReference>
<comment type="function">
    <text evidence="17">Catalyzes the dehydration of the S-form of NAD(P)HX at the expense of ADP, which is converted to AMP. Together with NAD(P)HX epimerase, which catalyzes the epimerization of the S- and R-forms, the enzyme allows the repair of both epimers of NAD(P)HX, a damaged form of NAD(P)H that is a result of enzymatic or heat-dependent hydration.</text>
</comment>